<reference evidence="14" key="2">
    <citation type="submission" date="2020-05" db="UniProtKB">
        <authorList>
            <consortium name="EnsemblMetazoa"/>
        </authorList>
    </citation>
    <scope>IDENTIFICATION</scope>
    <source>
        <strain evidence="14">USDA</strain>
    </source>
</reference>
<dbReference type="PANTHER" id="PTHR32546">
    <property type="entry name" value="G-PROTEIN COUPLED RECEPTOR 158-RELATED"/>
    <property type="match status" value="1"/>
</dbReference>
<dbReference type="Pfam" id="PF00003">
    <property type="entry name" value="7tm_3"/>
    <property type="match status" value="1"/>
</dbReference>
<evidence type="ECO:0000256" key="10">
    <source>
        <dbReference type="ARBA" id="ARBA00023224"/>
    </source>
</evidence>
<dbReference type="Proteomes" id="UP000095300">
    <property type="component" value="Unassembled WGS sequence"/>
</dbReference>
<feature type="compositionally biased region" description="Basic and acidic residues" evidence="11">
    <location>
        <begin position="349"/>
        <end position="358"/>
    </location>
</feature>
<dbReference type="OrthoDB" id="5823771at2759"/>
<evidence type="ECO:0000259" key="13">
    <source>
        <dbReference type="PROSITE" id="PS50259"/>
    </source>
</evidence>
<feature type="compositionally biased region" description="Basic residues" evidence="11">
    <location>
        <begin position="385"/>
        <end position="397"/>
    </location>
</feature>
<keyword evidence="9" id="KW-0325">Glycoprotein</keyword>
<feature type="transmembrane region" description="Helical" evidence="12">
    <location>
        <begin position="929"/>
        <end position="951"/>
    </location>
</feature>
<keyword evidence="6" id="KW-0297">G-protein coupled receptor</keyword>
<feature type="compositionally biased region" description="Polar residues" evidence="11">
    <location>
        <begin position="126"/>
        <end position="135"/>
    </location>
</feature>
<feature type="transmembrane region" description="Helical" evidence="12">
    <location>
        <begin position="899"/>
        <end position="917"/>
    </location>
</feature>
<feature type="compositionally biased region" description="Basic residues" evidence="11">
    <location>
        <begin position="1040"/>
        <end position="1059"/>
    </location>
</feature>
<feature type="region of interest" description="Disordered" evidence="11">
    <location>
        <begin position="65"/>
        <end position="110"/>
    </location>
</feature>
<dbReference type="STRING" id="35570.A0A1I8PH13"/>
<keyword evidence="5 12" id="KW-1133">Transmembrane helix</keyword>
<feature type="region of interest" description="Disordered" evidence="11">
    <location>
        <begin position="424"/>
        <end position="443"/>
    </location>
</feature>
<feature type="transmembrane region" description="Helical" evidence="12">
    <location>
        <begin position="744"/>
        <end position="767"/>
    </location>
</feature>
<dbReference type="AlphaFoldDB" id="A0A1I8PH13"/>
<keyword evidence="4 12" id="KW-0812">Transmembrane</keyword>
<evidence type="ECO:0000313" key="15">
    <source>
        <dbReference type="Proteomes" id="UP000095300"/>
    </source>
</evidence>
<feature type="region of interest" description="Disordered" evidence="11">
    <location>
        <begin position="126"/>
        <end position="177"/>
    </location>
</feature>
<dbReference type="GO" id="GO:0004930">
    <property type="term" value="F:G protein-coupled receptor activity"/>
    <property type="evidence" value="ECO:0007669"/>
    <property type="project" value="UniProtKB-KW"/>
</dbReference>
<accession>A0A1I8PH13</accession>
<feature type="domain" description="G-protein coupled receptors family 3 profile" evidence="13">
    <location>
        <begin position="750"/>
        <end position="955"/>
    </location>
</feature>
<comment type="similarity">
    <text evidence="2">Belongs to the G-protein coupled receptor 3 family.</text>
</comment>
<evidence type="ECO:0000256" key="3">
    <source>
        <dbReference type="ARBA" id="ARBA00022475"/>
    </source>
</evidence>
<comment type="subcellular location">
    <subcellularLocation>
        <location evidence="1">Cell membrane</location>
        <topology evidence="1">Multi-pass membrane protein</topology>
    </subcellularLocation>
</comment>
<evidence type="ECO:0000256" key="7">
    <source>
        <dbReference type="ARBA" id="ARBA00023136"/>
    </source>
</evidence>
<feature type="region of interest" description="Disordered" evidence="11">
    <location>
        <begin position="330"/>
        <end position="358"/>
    </location>
</feature>
<gene>
    <name evidence="14" type="primary">106090338</name>
</gene>
<dbReference type="InterPro" id="IPR043458">
    <property type="entry name" value="GPR158/179"/>
</dbReference>
<proteinExistence type="inferred from homology"/>
<dbReference type="PROSITE" id="PS50259">
    <property type="entry name" value="G_PROTEIN_RECEP_F3_4"/>
    <property type="match status" value="1"/>
</dbReference>
<feature type="region of interest" description="Disordered" evidence="11">
    <location>
        <begin position="1"/>
        <end position="53"/>
    </location>
</feature>
<dbReference type="GO" id="GO:0005886">
    <property type="term" value="C:plasma membrane"/>
    <property type="evidence" value="ECO:0007669"/>
    <property type="project" value="UniProtKB-SubCell"/>
</dbReference>
<evidence type="ECO:0000256" key="4">
    <source>
        <dbReference type="ARBA" id="ARBA00022692"/>
    </source>
</evidence>
<feature type="compositionally biased region" description="Low complexity" evidence="11">
    <location>
        <begin position="398"/>
        <end position="409"/>
    </location>
</feature>
<feature type="compositionally biased region" description="Low complexity" evidence="11">
    <location>
        <begin position="80"/>
        <end position="89"/>
    </location>
</feature>
<feature type="transmembrane region" description="Helical" evidence="12">
    <location>
        <begin position="818"/>
        <end position="838"/>
    </location>
</feature>
<sequence length="1129" mass="126889">MGVRRRNVFDLASQQQLQQTHRKCHHRQSHGSGKSRRTTTNVDKQKTISGTTTINQQVNAYNEQIKQSAPTSAPIPSPSAQPSTTSPPASHHRHRLHHQQQQQHTAKNRQRKPQFLTVVLPHQHSIDGNNIQSNRKNNHDQDSNSNSTYRGQVAVTLPSSSHTHRSGHASYKYETHRNNKRTELETAETEILNTPETDILSPSFKRNNPLKRLFASAPPGRINLLKCFIEHSSRVLWATLLFVTLLCLSSSSSRHHTKGLCSSTLGSLATLTWATRVSPSIVSAASTYEPIIIKYDIVNRDDDGMTVEDIDVNSNEQQLLAYYKKAQKEHEEELRRQHQQQQQQKHHHQERDIDRETLRPALQFDDIIPTADVISSLNMVEDLGKHKKSTASKRSTTKRASSMTALPSSTLTTLTTTTIATTSTTATTTTTSKTATTATPEEKCEPKVLDEVPAEPYYDFADIAEDAARQFAEFLSGRFPSSPPSVITDEIRDEVRRRANTIASYALNEDEHLLAFALAAPSIHTVVVKFKENVTIPPEQVHNRGFLGSYWRELGHAWNSTDGSQEWGTPFRDCNLLVSRWLWPFRISLVESKFKIVAAAFIAADEDVCNDGLEQIFGRKHGCDRNTTFCLLTENKPAATRDVYTCICRESYYLPNSTLQGFRGDIVEMSEGFDNYSCIPCPAGCSNCDSNGVCLLGEDQEAVSLESLLKVSVGSVLGACILCCLVLSVIVFQQRKCKAIASGMWTVLETILLGIVLLYASVAIHFFPASTERCIIEPWLRELGFITCYGAIILKLYRHLVDFRTRKAHRWVLRDVDLLKYLGTMVFAVACYMAAFTASSLDLLKIAHLESLREVNTNTCQPLHWEYVTQHSEILILIFGLHLAYASRNANTQFRERQFLEVTLIIEFVVSSVFYILRYMYLPVMSPSAIFLALFIRSQLTNTIALGLIFVPKLWYQHKQVRSLAHDLSLRLPVDAFKGSHDVGQRLGGGYAGLCLGDPDIGELTISEMSPEDIRAELKRLYTQLEILKNKTLRQDNPHISKRRGGRKAGHRRFSLQKKGSKDKALSAKHRSNKHQQDMEITEAEPSRTPEDSVCSNEGPTDTYAEISGISHSMLSHSVVSHSMTSHNK</sequence>
<dbReference type="EnsemblMetazoa" id="SCAU007960-RG">
    <property type="protein sequence ID" value="SCAU007960-PG"/>
    <property type="gene ID" value="SCAU007960"/>
</dbReference>
<feature type="transmembrane region" description="Helical" evidence="12">
    <location>
        <begin position="867"/>
        <end position="887"/>
    </location>
</feature>
<keyword evidence="10" id="KW-0807">Transducer</keyword>
<dbReference type="InterPro" id="IPR017978">
    <property type="entry name" value="GPCR_3_C"/>
</dbReference>
<feature type="compositionally biased region" description="Polar residues" evidence="11">
    <location>
        <begin position="38"/>
        <end position="53"/>
    </location>
</feature>
<name>A0A1I8PH13_STOCA</name>
<dbReference type="EnsemblMetazoa" id="SCAU007960-RA">
    <property type="protein sequence ID" value="SCAU007960-PA"/>
    <property type="gene ID" value="SCAU007960"/>
</dbReference>
<evidence type="ECO:0000256" key="11">
    <source>
        <dbReference type="SAM" id="MobiDB-lite"/>
    </source>
</evidence>
<protein>
    <recommendedName>
        <fullName evidence="13">G-protein coupled receptors family 3 profile domain-containing protein</fullName>
    </recommendedName>
</protein>
<dbReference type="EnsemblMetazoa" id="SCAU007960-RD">
    <property type="protein sequence ID" value="SCAU007960-PD"/>
    <property type="gene ID" value="SCAU007960"/>
</dbReference>
<evidence type="ECO:0000313" key="14">
    <source>
        <dbReference type="EnsemblMetazoa" id="SCAU007960-PD"/>
    </source>
</evidence>
<feature type="transmembrane region" description="Helical" evidence="12">
    <location>
        <begin position="711"/>
        <end position="732"/>
    </location>
</feature>
<feature type="compositionally biased region" description="Basic residues" evidence="11">
    <location>
        <begin position="20"/>
        <end position="37"/>
    </location>
</feature>
<feature type="transmembrane region" description="Helical" evidence="12">
    <location>
        <begin position="779"/>
        <end position="797"/>
    </location>
</feature>
<dbReference type="EnsemblMetazoa" id="SCAU007960-RC">
    <property type="protein sequence ID" value="SCAU007960-PC"/>
    <property type="gene ID" value="SCAU007960"/>
</dbReference>
<evidence type="ECO:0000256" key="6">
    <source>
        <dbReference type="ARBA" id="ARBA00023040"/>
    </source>
</evidence>
<keyword evidence="15" id="KW-1185">Reference proteome</keyword>
<dbReference type="PANTHER" id="PTHR32546:SF26">
    <property type="entry name" value="SMOG, ISOFORM D"/>
    <property type="match status" value="1"/>
</dbReference>
<evidence type="ECO:0000256" key="2">
    <source>
        <dbReference type="ARBA" id="ARBA00007242"/>
    </source>
</evidence>
<feature type="region of interest" description="Disordered" evidence="11">
    <location>
        <begin position="384"/>
        <end position="409"/>
    </location>
</feature>
<reference evidence="15" key="1">
    <citation type="submission" date="2015-05" db="EMBL/GenBank/DDBJ databases">
        <authorList>
            <person name="Wilson R.K."/>
            <person name="Warren W.C."/>
            <person name="Olafson P."/>
        </authorList>
    </citation>
    <scope>NUCLEOTIDE SEQUENCE [LARGE SCALE GENOMIC DNA]</scope>
    <source>
        <strain evidence="15">USDA</strain>
    </source>
</reference>
<keyword evidence="3" id="KW-1003">Cell membrane</keyword>
<feature type="region of interest" description="Disordered" evidence="11">
    <location>
        <begin position="1033"/>
        <end position="1110"/>
    </location>
</feature>
<keyword evidence="8" id="KW-0675">Receptor</keyword>
<dbReference type="VEuPathDB" id="VectorBase:SCAU007960"/>
<feature type="compositionally biased region" description="Low complexity" evidence="11">
    <location>
        <begin position="424"/>
        <end position="439"/>
    </location>
</feature>
<evidence type="ECO:0000256" key="1">
    <source>
        <dbReference type="ARBA" id="ARBA00004651"/>
    </source>
</evidence>
<evidence type="ECO:0000256" key="9">
    <source>
        <dbReference type="ARBA" id="ARBA00023180"/>
    </source>
</evidence>
<dbReference type="KEGG" id="scac:106090338"/>
<evidence type="ECO:0000256" key="5">
    <source>
        <dbReference type="ARBA" id="ARBA00022989"/>
    </source>
</evidence>
<evidence type="ECO:0000256" key="12">
    <source>
        <dbReference type="SAM" id="Phobius"/>
    </source>
</evidence>
<dbReference type="CDD" id="cd15293">
    <property type="entry name" value="7tmC_GPR158-like"/>
    <property type="match status" value="1"/>
</dbReference>
<evidence type="ECO:0000256" key="8">
    <source>
        <dbReference type="ARBA" id="ARBA00023170"/>
    </source>
</evidence>
<organism evidence="14 15">
    <name type="scientific">Stomoxys calcitrans</name>
    <name type="common">Stable fly</name>
    <name type="synonym">Conops calcitrans</name>
    <dbReference type="NCBI Taxonomy" id="35570"/>
    <lineage>
        <taxon>Eukaryota</taxon>
        <taxon>Metazoa</taxon>
        <taxon>Ecdysozoa</taxon>
        <taxon>Arthropoda</taxon>
        <taxon>Hexapoda</taxon>
        <taxon>Insecta</taxon>
        <taxon>Pterygota</taxon>
        <taxon>Neoptera</taxon>
        <taxon>Endopterygota</taxon>
        <taxon>Diptera</taxon>
        <taxon>Brachycera</taxon>
        <taxon>Muscomorpha</taxon>
        <taxon>Muscoidea</taxon>
        <taxon>Muscidae</taxon>
        <taxon>Stomoxys</taxon>
    </lineage>
</organism>
<keyword evidence="7 12" id="KW-0472">Membrane</keyword>